<dbReference type="PROSITE" id="PS51846">
    <property type="entry name" value="CNNM"/>
    <property type="match status" value="1"/>
</dbReference>
<gene>
    <name evidence="14" type="ORF">ACPOL_5121</name>
</gene>
<keyword evidence="6 8" id="KW-0129">CBS domain</keyword>
<dbReference type="InterPro" id="IPR046342">
    <property type="entry name" value="CBS_dom_sf"/>
</dbReference>
<keyword evidence="2" id="KW-1003">Cell membrane</keyword>
<feature type="domain" description="CNNM transmembrane" evidence="13">
    <location>
        <begin position="1"/>
        <end position="203"/>
    </location>
</feature>
<dbReference type="InterPro" id="IPR044751">
    <property type="entry name" value="Ion_transp-like_CBS"/>
</dbReference>
<comment type="subcellular location">
    <subcellularLocation>
        <location evidence="1">Cell membrane</location>
        <topology evidence="1">Multi-pass membrane protein</topology>
    </subcellularLocation>
</comment>
<feature type="transmembrane region" description="Helical" evidence="11">
    <location>
        <begin position="99"/>
        <end position="121"/>
    </location>
</feature>
<reference evidence="14 15" key="1">
    <citation type="journal article" date="2018" name="Front. Microbiol.">
        <title>Hydrolytic Capabilities as a Key to Environmental Success: Chitinolytic and Cellulolytic Acidobacteria From Acidic Sub-arctic Soils and Boreal Peatlands.</title>
        <authorList>
            <person name="Belova S.E."/>
            <person name="Ravin N.V."/>
            <person name="Pankratov T.A."/>
            <person name="Rakitin A.L."/>
            <person name="Ivanova A.A."/>
            <person name="Beletsky A.V."/>
            <person name="Mardanov A.V."/>
            <person name="Sinninghe Damste J.S."/>
            <person name="Dedysh S.N."/>
        </authorList>
    </citation>
    <scope>NUCLEOTIDE SEQUENCE [LARGE SCALE GENOMIC DNA]</scope>
    <source>
        <strain evidence="14 15">SBC82</strain>
    </source>
</reference>
<evidence type="ECO:0000256" key="5">
    <source>
        <dbReference type="ARBA" id="ARBA00022989"/>
    </source>
</evidence>
<dbReference type="Pfam" id="PF01595">
    <property type="entry name" value="CNNM"/>
    <property type="match status" value="1"/>
</dbReference>
<dbReference type="PANTHER" id="PTHR43099">
    <property type="entry name" value="UPF0053 PROTEIN YRKA"/>
    <property type="match status" value="1"/>
</dbReference>
<keyword evidence="15" id="KW-1185">Reference proteome</keyword>
<dbReference type="OrthoDB" id="9798188at2"/>
<feature type="domain" description="CBS" evidence="12">
    <location>
        <begin position="222"/>
        <end position="283"/>
    </location>
</feature>
<dbReference type="GO" id="GO:0050660">
    <property type="term" value="F:flavin adenine dinucleotide binding"/>
    <property type="evidence" value="ECO:0007669"/>
    <property type="project" value="InterPro"/>
</dbReference>
<evidence type="ECO:0000256" key="10">
    <source>
        <dbReference type="SAM" id="MobiDB-lite"/>
    </source>
</evidence>
<keyword evidence="4" id="KW-0677">Repeat</keyword>
<evidence type="ECO:0000259" key="13">
    <source>
        <dbReference type="PROSITE" id="PS51846"/>
    </source>
</evidence>
<protein>
    <submittedName>
        <fullName evidence="14">Magnesium and cobalt efflux protein CorC</fullName>
    </submittedName>
</protein>
<dbReference type="EMBL" id="CP030840">
    <property type="protein sequence ID" value="AXC14377.1"/>
    <property type="molecule type" value="Genomic_DNA"/>
</dbReference>
<dbReference type="RefSeq" id="WP_114209166.1">
    <property type="nucleotide sequence ID" value="NZ_CP030840.1"/>
</dbReference>
<evidence type="ECO:0000256" key="2">
    <source>
        <dbReference type="ARBA" id="ARBA00022475"/>
    </source>
</evidence>
<feature type="compositionally biased region" description="Low complexity" evidence="10">
    <location>
        <begin position="466"/>
        <end position="480"/>
    </location>
</feature>
<evidence type="ECO:0000259" key="12">
    <source>
        <dbReference type="PROSITE" id="PS51371"/>
    </source>
</evidence>
<organism evidence="14 15">
    <name type="scientific">Acidisarcina polymorpha</name>
    <dbReference type="NCBI Taxonomy" id="2211140"/>
    <lineage>
        <taxon>Bacteria</taxon>
        <taxon>Pseudomonadati</taxon>
        <taxon>Acidobacteriota</taxon>
        <taxon>Terriglobia</taxon>
        <taxon>Terriglobales</taxon>
        <taxon>Acidobacteriaceae</taxon>
        <taxon>Acidisarcina</taxon>
    </lineage>
</organism>
<feature type="transmembrane region" description="Helical" evidence="11">
    <location>
        <begin position="6"/>
        <end position="30"/>
    </location>
</feature>
<dbReference type="PANTHER" id="PTHR43099:SF5">
    <property type="entry name" value="HLYC_CORC FAMILY TRANSPORTER"/>
    <property type="match status" value="1"/>
</dbReference>
<evidence type="ECO:0000256" key="9">
    <source>
        <dbReference type="PROSITE-ProRule" id="PRU01193"/>
    </source>
</evidence>
<dbReference type="InterPro" id="IPR036318">
    <property type="entry name" value="FAD-bd_PCMH-like_sf"/>
</dbReference>
<dbReference type="Gene3D" id="3.30.465.10">
    <property type="match status" value="1"/>
</dbReference>
<dbReference type="Pfam" id="PF03471">
    <property type="entry name" value="CorC_HlyC"/>
    <property type="match status" value="1"/>
</dbReference>
<sequence>MSGLLLFRAVSVALLILANGFFVAAEFALVSVRETRIEQMIAQHVAGARAVRRLQENLDDFLPTVQFGVTLCSLALGWIGEPVVAGLFEDLLRDVPHAIVYSHLIAVPLAFAFITYLHVLLGELVPKSLALRKAEQIAIAVAGPMDLFISLTRPAVRFMNGSARLVLQLFRAPLGQEGTVHSPDELKLIATAARRMGMLPEYQEAVIHRAVELNQIPTREIMIPRQRIFSLPADMLIEVASARIVEEQHSRVPVYDPARGPEYIIGVVYSKDISRLMHFRLTAQTRFAGSPFSELRLQQVMREVLVVPETKPVLDLLQEFQKRRRHMAIVVDEYGTTVGLVTVEDAIEQIIGEVEDEFDVAEKAVLRSASGGLIIDGSVKLRDLETQMHWKLPREGGIETLAGFLLTRFGRIPREGDSTEFEGRRLSVLEMAGRRISRVMIEKLEQADKTASGTESSTGGGDRNSAKTTSMATTAGAAAE</sequence>
<dbReference type="CDD" id="cd04590">
    <property type="entry name" value="CBS_pair_CorC_HlyC_assoc"/>
    <property type="match status" value="1"/>
</dbReference>
<dbReference type="AlphaFoldDB" id="A0A2Z5G6G0"/>
<keyword evidence="7 9" id="KW-0472">Membrane</keyword>
<dbReference type="KEGG" id="abas:ACPOL_5121"/>
<dbReference type="Proteomes" id="UP000253606">
    <property type="component" value="Chromosome"/>
</dbReference>
<evidence type="ECO:0000313" key="14">
    <source>
        <dbReference type="EMBL" id="AXC14377.1"/>
    </source>
</evidence>
<accession>A0A2Z5G6G0</accession>
<dbReference type="InterPro" id="IPR016169">
    <property type="entry name" value="FAD-bd_PCMH_sub2"/>
</dbReference>
<feature type="domain" description="CBS" evidence="12">
    <location>
        <begin position="300"/>
        <end position="357"/>
    </location>
</feature>
<dbReference type="SMART" id="SM01091">
    <property type="entry name" value="CorC_HlyC"/>
    <property type="match status" value="1"/>
</dbReference>
<evidence type="ECO:0000256" key="6">
    <source>
        <dbReference type="ARBA" id="ARBA00023122"/>
    </source>
</evidence>
<evidence type="ECO:0000313" key="15">
    <source>
        <dbReference type="Proteomes" id="UP000253606"/>
    </source>
</evidence>
<dbReference type="PROSITE" id="PS51371">
    <property type="entry name" value="CBS"/>
    <property type="match status" value="2"/>
</dbReference>
<feature type="region of interest" description="Disordered" evidence="10">
    <location>
        <begin position="446"/>
        <end position="480"/>
    </location>
</feature>
<evidence type="ECO:0000256" key="1">
    <source>
        <dbReference type="ARBA" id="ARBA00004651"/>
    </source>
</evidence>
<dbReference type="SUPFAM" id="SSF56176">
    <property type="entry name" value="FAD-binding/transporter-associated domain-like"/>
    <property type="match status" value="1"/>
</dbReference>
<keyword evidence="3 9" id="KW-0812">Transmembrane</keyword>
<proteinExistence type="predicted"/>
<evidence type="ECO:0000256" key="7">
    <source>
        <dbReference type="ARBA" id="ARBA00023136"/>
    </source>
</evidence>
<evidence type="ECO:0000256" key="8">
    <source>
        <dbReference type="PROSITE-ProRule" id="PRU00703"/>
    </source>
</evidence>
<dbReference type="InterPro" id="IPR005170">
    <property type="entry name" value="Transptr-assoc_dom"/>
</dbReference>
<evidence type="ECO:0000256" key="3">
    <source>
        <dbReference type="ARBA" id="ARBA00022692"/>
    </source>
</evidence>
<dbReference type="GO" id="GO:0005886">
    <property type="term" value="C:plasma membrane"/>
    <property type="evidence" value="ECO:0007669"/>
    <property type="project" value="UniProtKB-SubCell"/>
</dbReference>
<dbReference type="InterPro" id="IPR000644">
    <property type="entry name" value="CBS_dom"/>
</dbReference>
<keyword evidence="5 9" id="KW-1133">Transmembrane helix</keyword>
<evidence type="ECO:0000256" key="11">
    <source>
        <dbReference type="SAM" id="Phobius"/>
    </source>
</evidence>
<dbReference type="SMART" id="SM00116">
    <property type="entry name" value="CBS"/>
    <property type="match status" value="2"/>
</dbReference>
<evidence type="ECO:0000256" key="4">
    <source>
        <dbReference type="ARBA" id="ARBA00022737"/>
    </source>
</evidence>
<dbReference type="Pfam" id="PF00571">
    <property type="entry name" value="CBS"/>
    <property type="match status" value="2"/>
</dbReference>
<dbReference type="SUPFAM" id="SSF54631">
    <property type="entry name" value="CBS-domain pair"/>
    <property type="match status" value="1"/>
</dbReference>
<dbReference type="InterPro" id="IPR002550">
    <property type="entry name" value="CNNM"/>
</dbReference>
<name>A0A2Z5G6G0_9BACT</name>
<dbReference type="FunFam" id="3.10.580.10:FF:000002">
    <property type="entry name" value="Magnesium/cobalt efflux protein CorC"/>
    <property type="match status" value="1"/>
</dbReference>
<dbReference type="Gene3D" id="3.10.580.10">
    <property type="entry name" value="CBS-domain"/>
    <property type="match status" value="1"/>
</dbReference>
<dbReference type="InterPro" id="IPR051676">
    <property type="entry name" value="UPF0053_domain"/>
</dbReference>